<keyword evidence="5 7" id="KW-1133">Transmembrane helix</keyword>
<evidence type="ECO:0000313" key="10">
    <source>
        <dbReference type="EMBL" id="KJJ83855.1"/>
    </source>
</evidence>
<dbReference type="InterPro" id="IPR049142">
    <property type="entry name" value="MS_channel_1st"/>
</dbReference>
<dbReference type="GO" id="GO:0008381">
    <property type="term" value="F:mechanosensitive monoatomic ion channel activity"/>
    <property type="evidence" value="ECO:0007669"/>
    <property type="project" value="UniProtKB-ARBA"/>
</dbReference>
<feature type="transmembrane region" description="Helical" evidence="7">
    <location>
        <begin position="74"/>
        <end position="95"/>
    </location>
</feature>
<dbReference type="SUPFAM" id="SSF50182">
    <property type="entry name" value="Sm-like ribonucleoproteins"/>
    <property type="match status" value="1"/>
</dbReference>
<comment type="caution">
    <text evidence="10">The sequence shown here is derived from an EMBL/GenBank/DDBJ whole genome shotgun (WGS) entry which is preliminary data.</text>
</comment>
<dbReference type="SUPFAM" id="SSF82689">
    <property type="entry name" value="Mechanosensitive channel protein MscS (YggB), C-terminal domain"/>
    <property type="match status" value="1"/>
</dbReference>
<feature type="transmembrane region" description="Helical" evidence="7">
    <location>
        <begin position="107"/>
        <end position="127"/>
    </location>
</feature>
<dbReference type="Pfam" id="PF21088">
    <property type="entry name" value="MS_channel_1st"/>
    <property type="match status" value="1"/>
</dbReference>
<evidence type="ECO:0000256" key="3">
    <source>
        <dbReference type="ARBA" id="ARBA00022475"/>
    </source>
</evidence>
<evidence type="ECO:0000256" key="2">
    <source>
        <dbReference type="ARBA" id="ARBA00008017"/>
    </source>
</evidence>
<gene>
    <name evidence="10" type="ORF">OMAG_002276</name>
</gene>
<feature type="domain" description="Mechanosensitive ion channel transmembrane helices 2/3" evidence="9">
    <location>
        <begin position="156"/>
        <end position="195"/>
    </location>
</feature>
<evidence type="ECO:0000259" key="9">
    <source>
        <dbReference type="Pfam" id="PF21088"/>
    </source>
</evidence>
<dbReference type="Gene3D" id="2.30.30.60">
    <property type="match status" value="1"/>
</dbReference>
<comment type="subcellular location">
    <subcellularLocation>
        <location evidence="1">Cell membrane</location>
        <topology evidence="1">Multi-pass membrane protein</topology>
    </subcellularLocation>
</comment>
<dbReference type="InterPro" id="IPR006685">
    <property type="entry name" value="MscS_channel_2nd"/>
</dbReference>
<feature type="transmembrane region" description="Helical" evidence="7">
    <location>
        <begin position="32"/>
        <end position="53"/>
    </location>
</feature>
<feature type="domain" description="Mechanosensitive ion channel MscS" evidence="8">
    <location>
        <begin position="198"/>
        <end position="262"/>
    </location>
</feature>
<protein>
    <submittedName>
        <fullName evidence="10">Transporter, small conductance mechanosensitive ion channel MscS family protein</fullName>
    </submittedName>
</protein>
<keyword evidence="6 7" id="KW-0472">Membrane</keyword>
<proteinExistence type="inferred from homology"/>
<organism evidence="10 11">
    <name type="scientific">Candidatus Omnitrophus magneticus</name>
    <dbReference type="NCBI Taxonomy" id="1609969"/>
    <lineage>
        <taxon>Bacteria</taxon>
        <taxon>Pseudomonadati</taxon>
        <taxon>Candidatus Omnitrophota</taxon>
        <taxon>Candidatus Omnitrophus</taxon>
    </lineage>
</organism>
<keyword evidence="3" id="KW-1003">Cell membrane</keyword>
<dbReference type="InterPro" id="IPR023408">
    <property type="entry name" value="MscS_beta-dom_sf"/>
</dbReference>
<dbReference type="PANTHER" id="PTHR30566:SF25">
    <property type="entry name" value="INNER MEMBRANE PROTEIN"/>
    <property type="match status" value="1"/>
</dbReference>
<evidence type="ECO:0000313" key="11">
    <source>
        <dbReference type="Proteomes" id="UP000033428"/>
    </source>
</evidence>
<dbReference type="SUPFAM" id="SSF82861">
    <property type="entry name" value="Mechanosensitive channel protein MscS (YggB), transmembrane region"/>
    <property type="match status" value="1"/>
</dbReference>
<evidence type="ECO:0000256" key="4">
    <source>
        <dbReference type="ARBA" id="ARBA00022692"/>
    </source>
</evidence>
<dbReference type="GO" id="GO:0005886">
    <property type="term" value="C:plasma membrane"/>
    <property type="evidence" value="ECO:0007669"/>
    <property type="project" value="UniProtKB-SubCell"/>
</dbReference>
<accession>A0A0F0CQZ6</accession>
<reference evidence="10 11" key="1">
    <citation type="submission" date="2015-02" db="EMBL/GenBank/DDBJ databases">
        <title>Single-cell genomics of uncultivated deep-branching MTB reveals a conserved set of magnetosome genes.</title>
        <authorList>
            <person name="Kolinko S."/>
            <person name="Richter M."/>
            <person name="Glockner F.O."/>
            <person name="Brachmann A."/>
            <person name="Schuler D."/>
        </authorList>
    </citation>
    <scope>NUCLEOTIDE SEQUENCE [LARGE SCALE GENOMIC DNA]</scope>
    <source>
        <strain evidence="10">SKK-01</strain>
    </source>
</reference>
<evidence type="ECO:0000256" key="7">
    <source>
        <dbReference type="SAM" id="Phobius"/>
    </source>
</evidence>
<dbReference type="PANTHER" id="PTHR30566">
    <property type="entry name" value="YNAI-RELATED MECHANOSENSITIVE ION CHANNEL"/>
    <property type="match status" value="1"/>
</dbReference>
<feature type="transmembrane region" description="Helical" evidence="7">
    <location>
        <begin position="148"/>
        <end position="169"/>
    </location>
</feature>
<evidence type="ECO:0000256" key="6">
    <source>
        <dbReference type="ARBA" id="ARBA00023136"/>
    </source>
</evidence>
<dbReference type="AlphaFoldDB" id="A0A0F0CQZ6"/>
<dbReference type="Proteomes" id="UP000033428">
    <property type="component" value="Unassembled WGS sequence"/>
</dbReference>
<evidence type="ECO:0000256" key="5">
    <source>
        <dbReference type="ARBA" id="ARBA00022989"/>
    </source>
</evidence>
<dbReference type="InterPro" id="IPR011014">
    <property type="entry name" value="MscS_channel_TM-2"/>
</dbReference>
<keyword evidence="4 7" id="KW-0812">Transmembrane</keyword>
<dbReference type="Gene3D" id="1.10.287.1260">
    <property type="match status" value="1"/>
</dbReference>
<comment type="similarity">
    <text evidence="2">Belongs to the MscS (TC 1.A.23) family.</text>
</comment>
<evidence type="ECO:0000259" key="8">
    <source>
        <dbReference type="Pfam" id="PF00924"/>
    </source>
</evidence>
<sequence>MGVILKLYFFLGKRKEGVSIFMKNIVIGNFSISPYIYIPFVYLLWVTVCLLLKKIAYRKLRDFTKHTHTGLDDILTEAADFPIVLLIFTSGILVLENLFEFALDTELFQWTNIGFKAVSIIAVILFLDKAINGALKYFSPKIVLFRETGGVMILVVRMIIVALGVLIIMDNLGISITPILASLGIGSLAVALALQPTLESVFAGVQIIVDRPISVGHFIKLESGEEGYVEKIGWRSTWIRLLPNNMVIIPNKVLVSSRILNYYYPEKELAVLVNVGVDYRSDLDFVEKVTIEVASEVLKSVEGGVSSFKPYIRYHTFNEFSIDFTVNLRAKEFTDNYFIKHNFIKALQKRYNKEGIIIPFPIRTMEYSKISEGASIKK</sequence>
<keyword evidence="11" id="KW-1185">Reference proteome</keyword>
<dbReference type="Pfam" id="PF00924">
    <property type="entry name" value="MS_channel_2nd"/>
    <property type="match status" value="1"/>
</dbReference>
<dbReference type="Gene3D" id="3.30.70.100">
    <property type="match status" value="1"/>
</dbReference>
<name>A0A0F0CQZ6_9BACT</name>
<evidence type="ECO:0000256" key="1">
    <source>
        <dbReference type="ARBA" id="ARBA00004651"/>
    </source>
</evidence>
<feature type="transmembrane region" description="Helical" evidence="7">
    <location>
        <begin position="175"/>
        <end position="194"/>
    </location>
</feature>
<dbReference type="EMBL" id="JYNY01000466">
    <property type="protein sequence ID" value="KJJ83855.1"/>
    <property type="molecule type" value="Genomic_DNA"/>
</dbReference>
<dbReference type="InterPro" id="IPR011066">
    <property type="entry name" value="MscS_channel_C_sf"/>
</dbReference>
<dbReference type="InterPro" id="IPR010920">
    <property type="entry name" value="LSM_dom_sf"/>
</dbReference>